<evidence type="ECO:0000256" key="2">
    <source>
        <dbReference type="SAM" id="SignalP"/>
    </source>
</evidence>
<feature type="region of interest" description="Disordered" evidence="1">
    <location>
        <begin position="32"/>
        <end position="51"/>
    </location>
</feature>
<gene>
    <name evidence="3" type="ORF">BQ4739_LOCUS639</name>
</gene>
<accession>A0A383V387</accession>
<dbReference type="AlphaFoldDB" id="A0A383V387"/>
<dbReference type="Proteomes" id="UP000256970">
    <property type="component" value="Unassembled WGS sequence"/>
</dbReference>
<sequence>MQSPGKALLLALLLSLCCTLCGATSRSLQQDAPPAAASDVEPAAATPQEPACEWHPPAPPGISFEKWTARWPKPCMGTPVDKWCDAKCLDGYTAYPHAPRIYCHSTPDGRADWAFPIEGDCVAFCPGLPPQADGVSWPASCNNGLIEGTPQQAWAPGPPSTCTATCGDG</sequence>
<proteinExistence type="predicted"/>
<name>A0A383V387_TETOB</name>
<feature type="compositionally biased region" description="Low complexity" evidence="1">
    <location>
        <begin position="32"/>
        <end position="47"/>
    </location>
</feature>
<reference evidence="3 4" key="1">
    <citation type="submission" date="2016-10" db="EMBL/GenBank/DDBJ databases">
        <authorList>
            <person name="Cai Z."/>
        </authorList>
    </citation>
    <scope>NUCLEOTIDE SEQUENCE [LARGE SCALE GENOMIC DNA]</scope>
</reference>
<dbReference type="EMBL" id="FNXT01000045">
    <property type="protein sequence ID" value="SZX60058.1"/>
    <property type="molecule type" value="Genomic_DNA"/>
</dbReference>
<evidence type="ECO:0000256" key="1">
    <source>
        <dbReference type="SAM" id="MobiDB-lite"/>
    </source>
</evidence>
<organism evidence="3 4">
    <name type="scientific">Tetradesmus obliquus</name>
    <name type="common">Green alga</name>
    <name type="synonym">Acutodesmus obliquus</name>
    <dbReference type="NCBI Taxonomy" id="3088"/>
    <lineage>
        <taxon>Eukaryota</taxon>
        <taxon>Viridiplantae</taxon>
        <taxon>Chlorophyta</taxon>
        <taxon>core chlorophytes</taxon>
        <taxon>Chlorophyceae</taxon>
        <taxon>CS clade</taxon>
        <taxon>Sphaeropleales</taxon>
        <taxon>Scenedesmaceae</taxon>
        <taxon>Tetradesmus</taxon>
    </lineage>
</organism>
<feature type="signal peptide" evidence="2">
    <location>
        <begin position="1"/>
        <end position="23"/>
    </location>
</feature>
<keyword evidence="4" id="KW-1185">Reference proteome</keyword>
<protein>
    <submittedName>
        <fullName evidence="3">Uncharacterized protein</fullName>
    </submittedName>
</protein>
<feature type="chain" id="PRO_5017086735" evidence="2">
    <location>
        <begin position="24"/>
        <end position="169"/>
    </location>
</feature>
<keyword evidence="2" id="KW-0732">Signal</keyword>
<evidence type="ECO:0000313" key="4">
    <source>
        <dbReference type="Proteomes" id="UP000256970"/>
    </source>
</evidence>
<evidence type="ECO:0000313" key="3">
    <source>
        <dbReference type="EMBL" id="SZX60058.1"/>
    </source>
</evidence>